<accession>A0ABT1HEN1</accession>
<name>A0ABT1HEN1_9NOCA</name>
<reference evidence="1 2" key="1">
    <citation type="submission" date="2022-06" db="EMBL/GenBank/DDBJ databases">
        <title>Genomic Encyclopedia of Archaeal and Bacterial Type Strains, Phase II (KMG-II): from individual species to whole genera.</title>
        <authorList>
            <person name="Goeker M."/>
        </authorList>
    </citation>
    <scope>NUCLEOTIDE SEQUENCE [LARGE SCALE GENOMIC DNA]</scope>
    <source>
        <strain evidence="1 2">DSM 44693</strain>
    </source>
</reference>
<proteinExistence type="predicted"/>
<dbReference type="RefSeq" id="WP_253661165.1">
    <property type="nucleotide sequence ID" value="NZ_BAAAJQ010000001.1"/>
</dbReference>
<evidence type="ECO:0000313" key="1">
    <source>
        <dbReference type="EMBL" id="MCP2176148.1"/>
    </source>
</evidence>
<keyword evidence="2" id="KW-1185">Reference proteome</keyword>
<dbReference type="EMBL" id="JAMTCJ010000002">
    <property type="protein sequence ID" value="MCP2176148.1"/>
    <property type="molecule type" value="Genomic_DNA"/>
</dbReference>
<organism evidence="1 2">
    <name type="scientific">Williamsia maris</name>
    <dbReference type="NCBI Taxonomy" id="72806"/>
    <lineage>
        <taxon>Bacteria</taxon>
        <taxon>Bacillati</taxon>
        <taxon>Actinomycetota</taxon>
        <taxon>Actinomycetes</taxon>
        <taxon>Mycobacteriales</taxon>
        <taxon>Nocardiaceae</taxon>
        <taxon>Williamsia</taxon>
    </lineage>
</organism>
<sequence>MSSHSDDRGRTRVESSRTVRLGDAAGTAATIVQFADGSVEIRTDAMDAVGRAVRVHPDGTARTVDR</sequence>
<protein>
    <submittedName>
        <fullName evidence="1">Uncharacterized protein</fullName>
    </submittedName>
</protein>
<evidence type="ECO:0000313" key="2">
    <source>
        <dbReference type="Proteomes" id="UP001206895"/>
    </source>
</evidence>
<gene>
    <name evidence="1" type="ORF">LX13_001967</name>
</gene>
<comment type="caution">
    <text evidence="1">The sequence shown here is derived from an EMBL/GenBank/DDBJ whole genome shotgun (WGS) entry which is preliminary data.</text>
</comment>
<dbReference type="Proteomes" id="UP001206895">
    <property type="component" value="Unassembled WGS sequence"/>
</dbReference>